<dbReference type="PANTHER" id="PTHR38436:SF1">
    <property type="entry name" value="ESTER CYCLASE"/>
    <property type="match status" value="1"/>
</dbReference>
<dbReference type="RefSeq" id="WP_091107106.1">
    <property type="nucleotide sequence ID" value="NZ_FOWQ01000001.1"/>
</dbReference>
<dbReference type="Gene3D" id="3.10.450.50">
    <property type="match status" value="1"/>
</dbReference>
<reference evidence="2" key="1">
    <citation type="submission" date="2016-10" db="EMBL/GenBank/DDBJ databases">
        <authorList>
            <person name="Varghese N."/>
            <person name="Submissions S."/>
        </authorList>
    </citation>
    <scope>NUCLEOTIDE SEQUENCE [LARGE SCALE GENOMIC DNA]</scope>
    <source>
        <strain evidence="2">DSM 44208</strain>
    </source>
</reference>
<sequence length="153" mass="16694">MTQTTSSTVSRERAREAMVRFLAAWEQGDVSAVDEVFADDLVYHGPPFPDMGRAELRDFITGFRTGFSEIHVQVHEHLVDGTTSVHRWTAEAVLSGTTPLLPGVEPTGNRTSAEGAHVLHWSGDRVSEAWHVGDWLGFLTRAGVLPPMPGSAT</sequence>
<dbReference type="PANTHER" id="PTHR38436">
    <property type="entry name" value="POLYKETIDE CYCLASE SNOAL-LIKE DOMAIN"/>
    <property type="match status" value="1"/>
</dbReference>
<dbReference type="GO" id="GO:0030638">
    <property type="term" value="P:polyketide metabolic process"/>
    <property type="evidence" value="ECO:0007669"/>
    <property type="project" value="InterPro"/>
</dbReference>
<name>A0A1I5JNL6_9ACTN</name>
<dbReference type="EMBL" id="FOWQ01000001">
    <property type="protein sequence ID" value="SFO74011.1"/>
    <property type="molecule type" value="Genomic_DNA"/>
</dbReference>
<dbReference type="InterPro" id="IPR009959">
    <property type="entry name" value="Cyclase_SnoaL-like"/>
</dbReference>
<dbReference type="SUPFAM" id="SSF54427">
    <property type="entry name" value="NTF2-like"/>
    <property type="match status" value="1"/>
</dbReference>
<evidence type="ECO:0000313" key="2">
    <source>
        <dbReference type="Proteomes" id="UP000198857"/>
    </source>
</evidence>
<dbReference type="OrthoDB" id="5181013at2"/>
<dbReference type="STRING" id="1523247.SAMN05660464_0875"/>
<evidence type="ECO:0000313" key="1">
    <source>
        <dbReference type="EMBL" id="SFO74011.1"/>
    </source>
</evidence>
<dbReference type="Proteomes" id="UP000198857">
    <property type="component" value="Unassembled WGS sequence"/>
</dbReference>
<proteinExistence type="predicted"/>
<protein>
    <submittedName>
        <fullName evidence="1">SnoaL-like polyketide cyclase</fullName>
    </submittedName>
</protein>
<dbReference type="CDD" id="cd00531">
    <property type="entry name" value="NTF2_like"/>
    <property type="match status" value="1"/>
</dbReference>
<dbReference type="AlphaFoldDB" id="A0A1I5JNL6"/>
<dbReference type="InterPro" id="IPR032710">
    <property type="entry name" value="NTF2-like_dom_sf"/>
</dbReference>
<accession>A0A1I5JNL6</accession>
<keyword evidence="2" id="KW-1185">Reference proteome</keyword>
<organism evidence="1 2">
    <name type="scientific">Geodermatophilus dictyosporus</name>
    <dbReference type="NCBI Taxonomy" id="1523247"/>
    <lineage>
        <taxon>Bacteria</taxon>
        <taxon>Bacillati</taxon>
        <taxon>Actinomycetota</taxon>
        <taxon>Actinomycetes</taxon>
        <taxon>Geodermatophilales</taxon>
        <taxon>Geodermatophilaceae</taxon>
        <taxon>Geodermatophilus</taxon>
    </lineage>
</organism>
<dbReference type="Pfam" id="PF07366">
    <property type="entry name" value="SnoaL"/>
    <property type="match status" value="1"/>
</dbReference>
<gene>
    <name evidence="1" type="ORF">SAMN05660464_0875</name>
</gene>